<evidence type="ECO:0008006" key="4">
    <source>
        <dbReference type="Google" id="ProtNLM"/>
    </source>
</evidence>
<keyword evidence="1" id="KW-0732">Signal</keyword>
<keyword evidence="3" id="KW-1185">Reference proteome</keyword>
<dbReference type="InterPro" id="IPR011652">
    <property type="entry name" value="MORN_2"/>
</dbReference>
<comment type="caution">
    <text evidence="2">The sequence shown here is derived from an EMBL/GenBank/DDBJ whole genome shotgun (WGS) entry which is preliminary data.</text>
</comment>
<dbReference type="EMBL" id="JAABOO010000003">
    <property type="protein sequence ID" value="NER14710.1"/>
    <property type="molecule type" value="Genomic_DNA"/>
</dbReference>
<proteinExistence type="predicted"/>
<evidence type="ECO:0000313" key="2">
    <source>
        <dbReference type="EMBL" id="NER14710.1"/>
    </source>
</evidence>
<dbReference type="Gene3D" id="2.20.110.10">
    <property type="entry name" value="Histone H3 K4-specific methyltransferase SET7/9 N-terminal domain"/>
    <property type="match status" value="2"/>
</dbReference>
<sequence length="289" mass="33520">MFKNLMAFALVLLTVTIAFGQENIPVLNRDQLNIDFSYDEKKQPSLFTLKNGELLNGKFRVNLGTGKYSSYTICNYKDGYKNGIMEHYSSGTLMMRAEYCMGLVCGVFDHYFRNGSPSQSKSFNKEQKLHGLVTNYRETDGKMLEKVNYKNGIKHGIQKTFYTDDKSTLSMETNYVEGKKTGKETGYHKNGKISFIRHYKDDVYDGSYITYFKTGGVEIEMTYKNGVLMGKEKMYRKAGDQTRLVLEKDHLDKNSEIWIYHNGSVPNKRYFIKKQEVTKEEFDKSIVRR</sequence>
<dbReference type="RefSeq" id="WP_163607990.1">
    <property type="nucleotide sequence ID" value="NZ_JAABOO010000003.1"/>
</dbReference>
<evidence type="ECO:0000313" key="3">
    <source>
        <dbReference type="Proteomes" id="UP000468581"/>
    </source>
</evidence>
<dbReference type="SUPFAM" id="SSF82185">
    <property type="entry name" value="Histone H3 K4-specific methyltransferase SET7/9 N-terminal domain"/>
    <property type="match status" value="2"/>
</dbReference>
<dbReference type="Pfam" id="PF07661">
    <property type="entry name" value="MORN_2"/>
    <property type="match status" value="2"/>
</dbReference>
<dbReference type="Proteomes" id="UP000468581">
    <property type="component" value="Unassembled WGS sequence"/>
</dbReference>
<reference evidence="2 3" key="1">
    <citation type="submission" date="2020-01" db="EMBL/GenBank/DDBJ databases">
        <title>Leptobacterium flavescens.</title>
        <authorList>
            <person name="Wang G."/>
        </authorList>
    </citation>
    <scope>NUCLEOTIDE SEQUENCE [LARGE SCALE GENOMIC DNA]</scope>
    <source>
        <strain evidence="2 3">KCTC 22160</strain>
    </source>
</reference>
<organism evidence="2 3">
    <name type="scientific">Leptobacterium flavescens</name>
    <dbReference type="NCBI Taxonomy" id="472055"/>
    <lineage>
        <taxon>Bacteria</taxon>
        <taxon>Pseudomonadati</taxon>
        <taxon>Bacteroidota</taxon>
        <taxon>Flavobacteriia</taxon>
        <taxon>Flavobacteriales</taxon>
        <taxon>Flavobacteriaceae</taxon>
        <taxon>Leptobacterium</taxon>
    </lineage>
</organism>
<gene>
    <name evidence="2" type="ORF">GWK08_14735</name>
</gene>
<feature type="signal peptide" evidence="1">
    <location>
        <begin position="1"/>
        <end position="20"/>
    </location>
</feature>
<feature type="chain" id="PRO_5026661090" description="Toxin-antitoxin system YwqK family antitoxin" evidence="1">
    <location>
        <begin position="21"/>
        <end position="289"/>
    </location>
</feature>
<name>A0A6P0UQF5_9FLAO</name>
<evidence type="ECO:0000256" key="1">
    <source>
        <dbReference type="SAM" id="SignalP"/>
    </source>
</evidence>
<dbReference type="AlphaFoldDB" id="A0A6P0UQF5"/>
<protein>
    <recommendedName>
        <fullName evidence="4">Toxin-antitoxin system YwqK family antitoxin</fullName>
    </recommendedName>
</protein>
<accession>A0A6P0UQF5</accession>